<dbReference type="GO" id="GO:0016887">
    <property type="term" value="F:ATP hydrolysis activity"/>
    <property type="evidence" value="ECO:0007669"/>
    <property type="project" value="InterPro"/>
</dbReference>
<accession>A0A506UR28</accession>
<dbReference type="GO" id="GO:0098796">
    <property type="term" value="C:membrane protein complex"/>
    <property type="evidence" value="ECO:0007669"/>
    <property type="project" value="UniProtKB-ARBA"/>
</dbReference>
<evidence type="ECO:0000259" key="6">
    <source>
        <dbReference type="PROSITE" id="PS50893"/>
    </source>
</evidence>
<evidence type="ECO:0000256" key="5">
    <source>
        <dbReference type="ARBA" id="ARBA00038388"/>
    </source>
</evidence>
<reference evidence="7 8" key="1">
    <citation type="submission" date="2019-03" db="EMBL/GenBank/DDBJ databases">
        <title>The complete genome sequence of Neokomagataea sp. Jb2 NBRC113641.</title>
        <authorList>
            <person name="Chua K.-O."/>
            <person name="Chan K.-G."/>
            <person name="See-Too W.-S."/>
        </authorList>
    </citation>
    <scope>NUCLEOTIDE SEQUENCE [LARGE SCALE GENOMIC DNA]</scope>
    <source>
        <strain evidence="7 8">Jb2</strain>
    </source>
</reference>
<dbReference type="PANTHER" id="PTHR24220:SF689">
    <property type="entry name" value="LIPOPROTEIN-RELEASING SYSTEM ATP-BINDING PROTEIN LOLD"/>
    <property type="match status" value="1"/>
</dbReference>
<keyword evidence="8" id="KW-1185">Reference proteome</keyword>
<dbReference type="AlphaFoldDB" id="A0A506UR28"/>
<dbReference type="Proteomes" id="UP000315037">
    <property type="component" value="Unassembled WGS sequence"/>
</dbReference>
<dbReference type="InterPro" id="IPR003593">
    <property type="entry name" value="AAA+_ATPase"/>
</dbReference>
<evidence type="ECO:0000256" key="4">
    <source>
        <dbReference type="ARBA" id="ARBA00022840"/>
    </source>
</evidence>
<proteinExistence type="inferred from homology"/>
<dbReference type="GO" id="GO:0089705">
    <property type="term" value="P:protein localization to outer membrane"/>
    <property type="evidence" value="ECO:0007669"/>
    <property type="project" value="TreeGrafter"/>
</dbReference>
<dbReference type="GO" id="GO:0005886">
    <property type="term" value="C:plasma membrane"/>
    <property type="evidence" value="ECO:0007669"/>
    <property type="project" value="TreeGrafter"/>
</dbReference>
<sequence>MSKGDAGTTSNALELRKVSRRFRSGDETLNILRGVDFQLPPGEIVALVAPSGTGKSTLLHLAGLLEAPSSGEVLIGGQSTDRLGEKGRTALRRDEIGFVYQFHHLLGEFTACENVMLPQLAAGVAPAQARERAVDLLTRFGLGHRIDSLPGRLSGGEQQRTAIARALANRPRLLLADEPTGNLDEGTAEKVFSELLQMVRQEDVAALIATHNSALAAAMDRTVTLRDGQLVPFSPET</sequence>
<keyword evidence="2" id="KW-0997">Cell inner membrane</keyword>
<feature type="domain" description="ABC transporter" evidence="6">
    <location>
        <begin position="13"/>
        <end position="237"/>
    </location>
</feature>
<dbReference type="Gene3D" id="3.40.50.300">
    <property type="entry name" value="P-loop containing nucleotide triphosphate hydrolases"/>
    <property type="match status" value="1"/>
</dbReference>
<comment type="similarity">
    <text evidence="5">Belongs to the ABC transporter superfamily. Macrolide exporter (TC 3.A.1.122) family.</text>
</comment>
<evidence type="ECO:0000256" key="2">
    <source>
        <dbReference type="ARBA" id="ARBA00022519"/>
    </source>
</evidence>
<comment type="caution">
    <text evidence="7">The sequence shown here is derived from an EMBL/GenBank/DDBJ whole genome shotgun (WGS) entry which is preliminary data.</text>
</comment>
<keyword evidence="3" id="KW-0547">Nucleotide-binding</keyword>
<evidence type="ECO:0000256" key="1">
    <source>
        <dbReference type="ARBA" id="ARBA00022448"/>
    </source>
</evidence>
<evidence type="ECO:0000313" key="7">
    <source>
        <dbReference type="EMBL" id="TPW35752.1"/>
    </source>
</evidence>
<protein>
    <submittedName>
        <fullName evidence="7">ABC transporter ATP-binding protein</fullName>
    </submittedName>
</protein>
<dbReference type="FunFam" id="3.40.50.300:FF:000032">
    <property type="entry name" value="Export ABC transporter ATP-binding protein"/>
    <property type="match status" value="1"/>
</dbReference>
<dbReference type="SMART" id="SM00382">
    <property type="entry name" value="AAA"/>
    <property type="match status" value="1"/>
</dbReference>
<dbReference type="InterPro" id="IPR017911">
    <property type="entry name" value="MacB-like_ATP-bd"/>
</dbReference>
<dbReference type="PANTHER" id="PTHR24220">
    <property type="entry name" value="IMPORT ATP-BINDING PROTEIN"/>
    <property type="match status" value="1"/>
</dbReference>
<dbReference type="PROSITE" id="PS50893">
    <property type="entry name" value="ABC_TRANSPORTER_2"/>
    <property type="match status" value="1"/>
</dbReference>
<dbReference type="InterPro" id="IPR003439">
    <property type="entry name" value="ABC_transporter-like_ATP-bd"/>
</dbReference>
<dbReference type="InterPro" id="IPR015854">
    <property type="entry name" value="ABC_transpr_LolD-like"/>
</dbReference>
<keyword evidence="2" id="KW-0472">Membrane</keyword>
<name>A0A506UR28_9PROT</name>
<dbReference type="Pfam" id="PF00005">
    <property type="entry name" value="ABC_tran"/>
    <property type="match status" value="1"/>
</dbReference>
<gene>
    <name evidence="7" type="ORF">E3202_02055</name>
</gene>
<dbReference type="InterPro" id="IPR027417">
    <property type="entry name" value="P-loop_NTPase"/>
</dbReference>
<keyword evidence="1" id="KW-0813">Transport</keyword>
<dbReference type="RefSeq" id="WP_165600208.1">
    <property type="nucleotide sequence ID" value="NZ_SORZ01000001.1"/>
</dbReference>
<dbReference type="SUPFAM" id="SSF52540">
    <property type="entry name" value="P-loop containing nucleoside triphosphate hydrolases"/>
    <property type="match status" value="1"/>
</dbReference>
<keyword evidence="4 7" id="KW-0067">ATP-binding</keyword>
<keyword evidence="2" id="KW-1003">Cell membrane</keyword>
<organism evidence="7 8">
    <name type="scientific">Oecophyllibacter saccharovorans</name>
    <dbReference type="NCBI Taxonomy" id="2558360"/>
    <lineage>
        <taxon>Bacteria</taxon>
        <taxon>Pseudomonadati</taxon>
        <taxon>Pseudomonadota</taxon>
        <taxon>Alphaproteobacteria</taxon>
        <taxon>Acetobacterales</taxon>
        <taxon>Acetobacteraceae</taxon>
        <taxon>Oecophyllibacter</taxon>
    </lineage>
</organism>
<evidence type="ECO:0000313" key="8">
    <source>
        <dbReference type="Proteomes" id="UP000315037"/>
    </source>
</evidence>
<dbReference type="GO" id="GO:0022857">
    <property type="term" value="F:transmembrane transporter activity"/>
    <property type="evidence" value="ECO:0007669"/>
    <property type="project" value="TreeGrafter"/>
</dbReference>
<dbReference type="CDD" id="cd03255">
    <property type="entry name" value="ABC_MJ0796_LolCDE_FtsE"/>
    <property type="match status" value="1"/>
</dbReference>
<evidence type="ECO:0000256" key="3">
    <source>
        <dbReference type="ARBA" id="ARBA00022741"/>
    </source>
</evidence>
<dbReference type="GO" id="GO:0044874">
    <property type="term" value="P:lipoprotein localization to outer membrane"/>
    <property type="evidence" value="ECO:0007669"/>
    <property type="project" value="TreeGrafter"/>
</dbReference>
<dbReference type="EMBL" id="SORZ01000001">
    <property type="protein sequence ID" value="TPW35752.1"/>
    <property type="molecule type" value="Genomic_DNA"/>
</dbReference>
<dbReference type="GO" id="GO:0005524">
    <property type="term" value="F:ATP binding"/>
    <property type="evidence" value="ECO:0007669"/>
    <property type="project" value="UniProtKB-KW"/>
</dbReference>